<dbReference type="GO" id="GO:0010507">
    <property type="term" value="P:negative regulation of autophagy"/>
    <property type="evidence" value="ECO:0007669"/>
    <property type="project" value="TreeGrafter"/>
</dbReference>
<comment type="similarity">
    <text evidence="1 4">Belongs to the GTR/RAG GTP-binding protein family.</text>
</comment>
<proteinExistence type="inferred from homology"/>
<evidence type="ECO:0000313" key="6">
    <source>
        <dbReference type="Proteomes" id="UP001166286"/>
    </source>
</evidence>
<dbReference type="Proteomes" id="UP001166286">
    <property type="component" value="Unassembled WGS sequence"/>
</dbReference>
<dbReference type="PANTHER" id="PTHR11259:SF1">
    <property type="entry name" value="RAS-RELATED GTP-BINDING PROTEIN"/>
    <property type="match status" value="1"/>
</dbReference>
<evidence type="ECO:0000256" key="1">
    <source>
        <dbReference type="ARBA" id="ARBA00007756"/>
    </source>
</evidence>
<keyword evidence="6" id="KW-1185">Reference proteome</keyword>
<dbReference type="GO" id="GO:1990131">
    <property type="term" value="C:Gtr1-Gtr2 GTPase complex"/>
    <property type="evidence" value="ECO:0007669"/>
    <property type="project" value="UniProtKB-UniRule"/>
</dbReference>
<dbReference type="FunFam" id="3.40.50.300:FF:000488">
    <property type="entry name" value="Small monomeric GTPase (Gtr1)"/>
    <property type="match status" value="1"/>
</dbReference>
<dbReference type="InterPro" id="IPR006762">
    <property type="entry name" value="Gtr1_RagA"/>
</dbReference>
<organism evidence="5 6">
    <name type="scientific">Cladonia borealis</name>
    <dbReference type="NCBI Taxonomy" id="184061"/>
    <lineage>
        <taxon>Eukaryota</taxon>
        <taxon>Fungi</taxon>
        <taxon>Dikarya</taxon>
        <taxon>Ascomycota</taxon>
        <taxon>Pezizomycotina</taxon>
        <taxon>Lecanoromycetes</taxon>
        <taxon>OSLEUM clade</taxon>
        <taxon>Lecanoromycetidae</taxon>
        <taxon>Lecanorales</taxon>
        <taxon>Lecanorineae</taxon>
        <taxon>Cladoniaceae</taxon>
        <taxon>Cladonia</taxon>
    </lineage>
</organism>
<dbReference type="InterPro" id="IPR027417">
    <property type="entry name" value="P-loop_NTPase"/>
</dbReference>
<dbReference type="GO" id="GO:0005525">
    <property type="term" value="F:GTP binding"/>
    <property type="evidence" value="ECO:0007669"/>
    <property type="project" value="UniProtKB-UniRule"/>
</dbReference>
<dbReference type="PANTHER" id="PTHR11259">
    <property type="entry name" value="RAS-RELATED GTP BINDING RAG/GTR YEAST"/>
    <property type="match status" value="1"/>
</dbReference>
<dbReference type="AlphaFoldDB" id="A0AA39QWL0"/>
<name>A0AA39QWL0_9LECA</name>
<protein>
    <recommendedName>
        <fullName evidence="4">GTP-binding protein</fullName>
    </recommendedName>
</protein>
<gene>
    <name evidence="5" type="ORF">JMJ35_007019</name>
</gene>
<dbReference type="GO" id="GO:0009267">
    <property type="term" value="P:cellular response to starvation"/>
    <property type="evidence" value="ECO:0007669"/>
    <property type="project" value="TreeGrafter"/>
</dbReference>
<dbReference type="Gene3D" id="3.40.50.300">
    <property type="entry name" value="P-loop containing nucleotide triphosphate hydrolases"/>
    <property type="match status" value="1"/>
</dbReference>
<dbReference type="Gene3D" id="3.30.450.190">
    <property type="match status" value="1"/>
</dbReference>
<evidence type="ECO:0000256" key="3">
    <source>
        <dbReference type="ARBA" id="ARBA00023134"/>
    </source>
</evidence>
<dbReference type="GO" id="GO:0000329">
    <property type="term" value="C:fungal-type vacuole membrane"/>
    <property type="evidence" value="ECO:0007669"/>
    <property type="project" value="TreeGrafter"/>
</dbReference>
<dbReference type="GO" id="GO:1904263">
    <property type="term" value="P:positive regulation of TORC1 signaling"/>
    <property type="evidence" value="ECO:0007669"/>
    <property type="project" value="TreeGrafter"/>
</dbReference>
<evidence type="ECO:0000256" key="4">
    <source>
        <dbReference type="RuleBase" id="RU367014"/>
    </source>
</evidence>
<dbReference type="EMBL" id="JAFEKC020000015">
    <property type="protein sequence ID" value="KAK0510587.1"/>
    <property type="molecule type" value="Genomic_DNA"/>
</dbReference>
<comment type="function">
    <text evidence="4">GTPase involved in activation of the TORC1 signaling pathway, which promotes growth and represses autophagy in nutrient-rich conditions.</text>
</comment>
<evidence type="ECO:0000256" key="2">
    <source>
        <dbReference type="ARBA" id="ARBA00022741"/>
    </source>
</evidence>
<dbReference type="GO" id="GO:0005634">
    <property type="term" value="C:nucleus"/>
    <property type="evidence" value="ECO:0007669"/>
    <property type="project" value="TreeGrafter"/>
</dbReference>
<keyword evidence="2 4" id="KW-0547">Nucleotide-binding</keyword>
<evidence type="ECO:0000313" key="5">
    <source>
        <dbReference type="EMBL" id="KAK0510587.1"/>
    </source>
</evidence>
<reference evidence="5" key="1">
    <citation type="submission" date="2023-03" db="EMBL/GenBank/DDBJ databases">
        <title>Complete genome of Cladonia borealis.</title>
        <authorList>
            <person name="Park H."/>
        </authorList>
    </citation>
    <scope>NUCLEOTIDE SEQUENCE</scope>
    <source>
        <strain evidence="5">ANT050790</strain>
    </source>
</reference>
<keyword evidence="3 4" id="KW-0342">GTP-binding</keyword>
<dbReference type="GO" id="GO:0003924">
    <property type="term" value="F:GTPase activity"/>
    <property type="evidence" value="ECO:0007669"/>
    <property type="project" value="UniProtKB-UniRule"/>
</dbReference>
<accession>A0AA39QWL0</accession>
<dbReference type="SUPFAM" id="SSF52540">
    <property type="entry name" value="P-loop containing nucleoside triphosphate hydrolases"/>
    <property type="match status" value="1"/>
</dbReference>
<comment type="subunit">
    <text evidence="4">Component of the GSE complex.</text>
</comment>
<sequence>MDNLKKPKKKKVLLMGKSGSGKSSMRSIIFSNYVAKDVRRLGATIDVEHSQIKFLGNLVLNLWDCGGQDAFTETYLTTQKPHVFSSVGVLIYVFDVESRSFDGPHPRDLHTYNAIITALAEYSPTAHVFTLIHKMDLVQADYREKIITNREAAIREASGPFEEKVRVYGTSIWDQSLYGAWGNIVNSLIPNLDVMERYLDGLSRETEAEEVILFERSTFLTVTNVTSKMGERNPYADRQERLSNVIKTFKHSLGNYTGASSASHPFTEIVIKAPLFNLILARLTNNTYVLVVLPPGETEIECARLNIMVARERFAKMDVLGGNRGE</sequence>
<dbReference type="Pfam" id="PF04670">
    <property type="entry name" value="Gtr1_RagA"/>
    <property type="match status" value="1"/>
</dbReference>
<comment type="caution">
    <text evidence="5">The sequence shown here is derived from an EMBL/GenBank/DDBJ whole genome shotgun (WGS) entry which is preliminary data.</text>
</comment>